<dbReference type="PANTHER" id="PTHR30386">
    <property type="entry name" value="MEMBRANE FUSION SUBUNIT OF EMRAB-TOLC MULTIDRUG EFFLUX PUMP"/>
    <property type="match status" value="1"/>
</dbReference>
<evidence type="ECO:0000313" key="14">
    <source>
        <dbReference type="Proteomes" id="UP000290870"/>
    </source>
</evidence>
<evidence type="ECO:0000256" key="9">
    <source>
        <dbReference type="SAM" id="Coils"/>
    </source>
</evidence>
<evidence type="ECO:0000256" key="1">
    <source>
        <dbReference type="ARBA" id="ARBA00004377"/>
    </source>
</evidence>
<dbReference type="InterPro" id="IPR058982">
    <property type="entry name" value="Beta-barrel_AprE"/>
</dbReference>
<comment type="similarity">
    <text evidence="2">Belongs to the membrane fusion protein (MFP) (TC 8.A.1) family.</text>
</comment>
<feature type="coiled-coil region" evidence="9">
    <location>
        <begin position="161"/>
        <end position="216"/>
    </location>
</feature>
<keyword evidence="5" id="KW-0997">Cell inner membrane</keyword>
<accession>A0A4Q0ZGW3</accession>
<feature type="transmembrane region" description="Helical" evidence="10">
    <location>
        <begin position="25"/>
        <end position="45"/>
    </location>
</feature>
<evidence type="ECO:0000256" key="10">
    <source>
        <dbReference type="SAM" id="Phobius"/>
    </source>
</evidence>
<comment type="subcellular location">
    <subcellularLocation>
        <location evidence="1">Cell inner membrane</location>
        <topology evidence="1">Single-pass membrane protein</topology>
    </subcellularLocation>
</comment>
<dbReference type="Gene3D" id="1.10.287.470">
    <property type="entry name" value="Helix hairpin bin"/>
    <property type="match status" value="1"/>
</dbReference>
<keyword evidence="7 10" id="KW-1133">Transmembrane helix</keyword>
<dbReference type="Gene3D" id="2.40.50.100">
    <property type="match status" value="1"/>
</dbReference>
<evidence type="ECO:0000259" key="12">
    <source>
        <dbReference type="Pfam" id="PF26002"/>
    </source>
</evidence>
<dbReference type="RefSeq" id="WP_128987601.1">
    <property type="nucleotide sequence ID" value="NZ_PDJZ01000026.1"/>
</dbReference>
<keyword evidence="3" id="KW-0813">Transport</keyword>
<dbReference type="Pfam" id="PF26002">
    <property type="entry name" value="Beta-barrel_AprE"/>
    <property type="match status" value="1"/>
</dbReference>
<dbReference type="Pfam" id="PF25994">
    <property type="entry name" value="HH_AprE"/>
    <property type="match status" value="1"/>
</dbReference>
<dbReference type="Proteomes" id="UP000290870">
    <property type="component" value="Unassembled WGS sequence"/>
</dbReference>
<dbReference type="OrthoDB" id="9810980at2"/>
<protein>
    <submittedName>
        <fullName evidence="13">Secretion protein HylD</fullName>
    </submittedName>
</protein>
<name>A0A4Q0ZGW3_9BACT</name>
<evidence type="ECO:0000256" key="2">
    <source>
        <dbReference type="ARBA" id="ARBA00009477"/>
    </source>
</evidence>
<dbReference type="GO" id="GO:0005886">
    <property type="term" value="C:plasma membrane"/>
    <property type="evidence" value="ECO:0007669"/>
    <property type="project" value="UniProtKB-SubCell"/>
</dbReference>
<feature type="domain" description="AprE-like long alpha-helical hairpin" evidence="11">
    <location>
        <begin position="101"/>
        <end position="289"/>
    </location>
</feature>
<dbReference type="InterPro" id="IPR050739">
    <property type="entry name" value="MFP"/>
</dbReference>
<evidence type="ECO:0000256" key="6">
    <source>
        <dbReference type="ARBA" id="ARBA00022692"/>
    </source>
</evidence>
<keyword evidence="8 10" id="KW-0472">Membrane</keyword>
<organism evidence="13 14">
    <name type="scientific">Arcobacter cloacae</name>
    <dbReference type="NCBI Taxonomy" id="1054034"/>
    <lineage>
        <taxon>Bacteria</taxon>
        <taxon>Pseudomonadati</taxon>
        <taxon>Campylobacterota</taxon>
        <taxon>Epsilonproteobacteria</taxon>
        <taxon>Campylobacterales</taxon>
        <taxon>Arcobacteraceae</taxon>
        <taxon>Arcobacter</taxon>
    </lineage>
</organism>
<dbReference type="InterPro" id="IPR058781">
    <property type="entry name" value="HH_AprE-like"/>
</dbReference>
<evidence type="ECO:0000256" key="4">
    <source>
        <dbReference type="ARBA" id="ARBA00022475"/>
    </source>
</evidence>
<dbReference type="InterPro" id="IPR010129">
    <property type="entry name" value="T1SS_HlyD"/>
</dbReference>
<dbReference type="NCBIfam" id="TIGR01843">
    <property type="entry name" value="type_I_hlyD"/>
    <property type="match status" value="1"/>
</dbReference>
<comment type="caution">
    <text evidence="13">The sequence shown here is derived from an EMBL/GenBank/DDBJ whole genome shotgun (WGS) entry which is preliminary data.</text>
</comment>
<dbReference type="Gene3D" id="2.40.30.170">
    <property type="match status" value="1"/>
</dbReference>
<evidence type="ECO:0000259" key="11">
    <source>
        <dbReference type="Pfam" id="PF25994"/>
    </source>
</evidence>
<keyword evidence="9" id="KW-0175">Coiled coil</keyword>
<evidence type="ECO:0000313" key="13">
    <source>
        <dbReference type="EMBL" id="RXJ82836.1"/>
    </source>
</evidence>
<dbReference type="AlphaFoldDB" id="A0A4Q0ZGW3"/>
<dbReference type="InterPro" id="IPR006144">
    <property type="entry name" value="Secretion_HlyD_CS"/>
</dbReference>
<dbReference type="PROSITE" id="PS00543">
    <property type="entry name" value="HLYD_FAMILY"/>
    <property type="match status" value="1"/>
</dbReference>
<keyword evidence="6 10" id="KW-0812">Transmembrane</keyword>
<evidence type="ECO:0000256" key="7">
    <source>
        <dbReference type="ARBA" id="ARBA00022989"/>
    </source>
</evidence>
<gene>
    <name evidence="13" type="ORF">CRU90_12465</name>
</gene>
<evidence type="ECO:0000256" key="8">
    <source>
        <dbReference type="ARBA" id="ARBA00023136"/>
    </source>
</evidence>
<feature type="domain" description="AprE-like beta-barrel" evidence="12">
    <location>
        <begin position="332"/>
        <end position="424"/>
    </location>
</feature>
<dbReference type="GO" id="GO:0009306">
    <property type="term" value="P:protein secretion"/>
    <property type="evidence" value="ECO:0007669"/>
    <property type="project" value="InterPro"/>
</dbReference>
<dbReference type="EMBL" id="PDJZ01000026">
    <property type="protein sequence ID" value="RXJ82836.1"/>
    <property type="molecule type" value="Genomic_DNA"/>
</dbReference>
<reference evidence="13 14" key="1">
    <citation type="submission" date="2017-10" db="EMBL/GenBank/DDBJ databases">
        <title>Genomics of the genus Arcobacter.</title>
        <authorList>
            <person name="Perez-Cataluna A."/>
            <person name="Figueras M.J."/>
        </authorList>
    </citation>
    <scope>NUCLEOTIDE SEQUENCE [LARGE SCALE GENOMIC DNA]</scope>
    <source>
        <strain evidence="13 14">F26</strain>
    </source>
</reference>
<dbReference type="SUPFAM" id="SSF111369">
    <property type="entry name" value="HlyD-like secretion proteins"/>
    <property type="match status" value="1"/>
</dbReference>
<evidence type="ECO:0000256" key="5">
    <source>
        <dbReference type="ARBA" id="ARBA00022519"/>
    </source>
</evidence>
<evidence type="ECO:0000256" key="3">
    <source>
        <dbReference type="ARBA" id="ARBA00022448"/>
    </source>
</evidence>
<sequence length="447" mass="50873">MKHNEDLNFVNILHSQKNAKIDSKVLILFFSIIVFFVFAFFWAYFSQIDELTRGEGKVIPSEKIKTIQSLDGGLISEILVKEGSLVKEGEPLMKIDTTRFEASLEENKQVYYHLLITKARLEKESKIDIEDTIPEIKHSDEVLQNAKTFAMNDAKLFQSRFTELKSTIETYKIQLKQKQQEINELNSKTTQLKKSIAIVKEELQTMEQLVERKSKSKVDLLKIKKELTQLEGDLQNSYASIPRINYEIEEAKNKIVEKINTFKAEASNELQKINTEVKKYESKLIAEVDKLDKTVLISPVNGIIKQINVNTIGGVVKSGMDLIEIVPLSDVLLVEAKIDPKDIAFINPQQKAIVKITAYDFSIYGALDGKIVEISADSIEDKNDKDQKSYYKVVIQTDKNYLEKDGTKLPIIPGMITTVDIITGKKSILDFILKPILKTKANALHER</sequence>
<keyword evidence="4" id="KW-1003">Cell membrane</keyword>
<dbReference type="PANTHER" id="PTHR30386:SF26">
    <property type="entry name" value="TRANSPORT PROTEIN COMB"/>
    <property type="match status" value="1"/>
</dbReference>
<dbReference type="PRINTS" id="PR01490">
    <property type="entry name" value="RTXTOXIND"/>
</dbReference>
<proteinExistence type="inferred from homology"/>